<evidence type="ECO:0000256" key="3">
    <source>
        <dbReference type="PROSITE-ProRule" id="PRU00176"/>
    </source>
</evidence>
<evidence type="ECO:0000259" key="5">
    <source>
        <dbReference type="PROSITE" id="PS50102"/>
    </source>
</evidence>
<dbReference type="eggNOG" id="KOG4205">
    <property type="taxonomic scope" value="Eukaryota"/>
</dbReference>
<keyword evidence="2" id="KW-0539">Nucleus</keyword>
<dbReference type="PANTHER" id="PTHR13952">
    <property type="entry name" value="U1 SMALL NUCLEAR RIBONUCLEOPROTEIN 70 KD"/>
    <property type="match status" value="1"/>
</dbReference>
<dbReference type="VEuPathDB" id="TrichDB:TVAGG3_0032530"/>
<dbReference type="InParanoid" id="A2EV87"/>
<dbReference type="SMART" id="SM00360">
    <property type="entry name" value="RRM"/>
    <property type="match status" value="2"/>
</dbReference>
<dbReference type="GO" id="GO:0005634">
    <property type="term" value="C:nucleus"/>
    <property type="evidence" value="ECO:0000318"/>
    <property type="project" value="GO_Central"/>
</dbReference>
<feature type="domain" description="RRM" evidence="5">
    <location>
        <begin position="5"/>
        <end position="85"/>
    </location>
</feature>
<keyword evidence="3" id="KW-0694">RNA-binding</keyword>
<proteinExistence type="predicted"/>
<dbReference type="GO" id="GO:1990904">
    <property type="term" value="C:ribonucleoprotein complex"/>
    <property type="evidence" value="ECO:0000318"/>
    <property type="project" value="GO_Central"/>
</dbReference>
<reference evidence="6" key="2">
    <citation type="journal article" date="2007" name="Science">
        <title>Draft genome sequence of the sexually transmitted pathogen Trichomonas vaginalis.</title>
        <authorList>
            <person name="Carlton J.M."/>
            <person name="Hirt R.P."/>
            <person name="Silva J.C."/>
            <person name="Delcher A.L."/>
            <person name="Schatz M."/>
            <person name="Zhao Q."/>
            <person name="Wortman J.R."/>
            <person name="Bidwell S.L."/>
            <person name="Alsmark U.C.M."/>
            <person name="Besteiro S."/>
            <person name="Sicheritz-Ponten T."/>
            <person name="Noel C.J."/>
            <person name="Dacks J.B."/>
            <person name="Foster P.G."/>
            <person name="Simillion C."/>
            <person name="Van de Peer Y."/>
            <person name="Miranda-Saavedra D."/>
            <person name="Barton G.J."/>
            <person name="Westrop G.D."/>
            <person name="Mueller S."/>
            <person name="Dessi D."/>
            <person name="Fiori P.L."/>
            <person name="Ren Q."/>
            <person name="Paulsen I."/>
            <person name="Zhang H."/>
            <person name="Bastida-Corcuera F.D."/>
            <person name="Simoes-Barbosa A."/>
            <person name="Brown M.T."/>
            <person name="Hayes R.D."/>
            <person name="Mukherjee M."/>
            <person name="Okumura C.Y."/>
            <person name="Schneider R."/>
            <person name="Smith A.J."/>
            <person name="Vanacova S."/>
            <person name="Villalvazo M."/>
            <person name="Haas B.J."/>
            <person name="Pertea M."/>
            <person name="Feldblyum T.V."/>
            <person name="Utterback T.R."/>
            <person name="Shu C.L."/>
            <person name="Osoegawa K."/>
            <person name="de Jong P.J."/>
            <person name="Hrdy I."/>
            <person name="Horvathova L."/>
            <person name="Zubacova Z."/>
            <person name="Dolezal P."/>
            <person name="Malik S.B."/>
            <person name="Logsdon J.M. Jr."/>
            <person name="Henze K."/>
            <person name="Gupta A."/>
            <person name="Wang C.C."/>
            <person name="Dunne R.L."/>
            <person name="Upcroft J.A."/>
            <person name="Upcroft P."/>
            <person name="White O."/>
            <person name="Salzberg S.L."/>
            <person name="Tang P."/>
            <person name="Chiu C.-H."/>
            <person name="Lee Y.-S."/>
            <person name="Embley T.M."/>
            <person name="Coombs G.H."/>
            <person name="Mottram J.C."/>
            <person name="Tachezy J."/>
            <person name="Fraser-Liggett C.M."/>
            <person name="Johnson P.J."/>
        </authorList>
    </citation>
    <scope>NUCLEOTIDE SEQUENCE [LARGE SCALE GENOMIC DNA]</scope>
    <source>
        <strain evidence="6">G3</strain>
    </source>
</reference>
<evidence type="ECO:0000256" key="1">
    <source>
        <dbReference type="ARBA" id="ARBA00004123"/>
    </source>
</evidence>
<evidence type="ECO:0000256" key="2">
    <source>
        <dbReference type="ARBA" id="ARBA00023242"/>
    </source>
</evidence>
<dbReference type="Gene3D" id="3.30.70.330">
    <property type="match status" value="2"/>
</dbReference>
<dbReference type="CDD" id="cd00590">
    <property type="entry name" value="RRM_SF"/>
    <property type="match status" value="1"/>
</dbReference>
<dbReference type="GO" id="GO:0003729">
    <property type="term" value="F:mRNA binding"/>
    <property type="evidence" value="ECO:0000318"/>
    <property type="project" value="GO_Central"/>
</dbReference>
<feature type="domain" description="RRM" evidence="5">
    <location>
        <begin position="90"/>
        <end position="165"/>
    </location>
</feature>
<dbReference type="KEGG" id="tva:4761248"/>
<feature type="compositionally biased region" description="Basic residues" evidence="4">
    <location>
        <begin position="179"/>
        <end position="188"/>
    </location>
</feature>
<dbReference type="PROSITE" id="PS50102">
    <property type="entry name" value="RRM"/>
    <property type="match status" value="2"/>
</dbReference>
<dbReference type="GO" id="GO:0005737">
    <property type="term" value="C:cytoplasm"/>
    <property type="evidence" value="ECO:0000318"/>
    <property type="project" value="GO_Central"/>
</dbReference>
<evidence type="ECO:0000313" key="6">
    <source>
        <dbReference type="EMBL" id="EAY03401.1"/>
    </source>
</evidence>
<dbReference type="EMBL" id="DS113505">
    <property type="protein sequence ID" value="EAY03401.1"/>
    <property type="molecule type" value="Genomic_DNA"/>
</dbReference>
<dbReference type="AlphaFoldDB" id="A2EV87"/>
<dbReference type="InterPro" id="IPR035979">
    <property type="entry name" value="RBD_domain_sf"/>
</dbReference>
<organism evidence="6 7">
    <name type="scientific">Trichomonas vaginalis (strain ATCC PRA-98 / G3)</name>
    <dbReference type="NCBI Taxonomy" id="412133"/>
    <lineage>
        <taxon>Eukaryota</taxon>
        <taxon>Metamonada</taxon>
        <taxon>Parabasalia</taxon>
        <taxon>Trichomonadida</taxon>
        <taxon>Trichomonadidae</taxon>
        <taxon>Trichomonas</taxon>
    </lineage>
</organism>
<feature type="region of interest" description="Disordered" evidence="4">
    <location>
        <begin position="174"/>
        <end position="202"/>
    </location>
</feature>
<reference evidence="6" key="1">
    <citation type="submission" date="2006-10" db="EMBL/GenBank/DDBJ databases">
        <authorList>
            <person name="Amadeo P."/>
            <person name="Zhao Q."/>
            <person name="Wortman J."/>
            <person name="Fraser-Liggett C."/>
            <person name="Carlton J."/>
        </authorList>
    </citation>
    <scope>NUCLEOTIDE SEQUENCE</scope>
    <source>
        <strain evidence="6">G3</strain>
    </source>
</reference>
<dbReference type="SUPFAM" id="SSF54928">
    <property type="entry name" value="RNA-binding domain, RBD"/>
    <property type="match status" value="2"/>
</dbReference>
<evidence type="ECO:0000313" key="7">
    <source>
        <dbReference type="Proteomes" id="UP000001542"/>
    </source>
</evidence>
<dbReference type="Proteomes" id="UP000001542">
    <property type="component" value="Unassembled WGS sequence"/>
</dbReference>
<dbReference type="VEuPathDB" id="TrichDB:TVAG_043470"/>
<dbReference type="PANTHER" id="PTHR13952:SF21">
    <property type="entry name" value="POLYNUCLEOTIDE ADENYLYLTRANSFERASE DOMAIN_RNA RECOGNITION MOTIF PROTEIN-RELATED"/>
    <property type="match status" value="1"/>
</dbReference>
<dbReference type="InterPro" id="IPR000504">
    <property type="entry name" value="RRM_dom"/>
</dbReference>
<dbReference type="InterPro" id="IPR051183">
    <property type="entry name" value="U1_U11-U12_snRNP_70-35kDa"/>
</dbReference>
<sequence>MSVSTTIYVGNLSYSTETATMGNFFTKFGQVKTARIITTVFRGEKRSRGFGFVEYETEAGFKAAVDNKEPIEIDGRKIRVVPAKEKRKSKTAFLNRLPDQATEETIKAQFKDYKITDFRMKTSRTTKQRFCFIEFETPEMLTDILNNHRKFELGGATLIVKIARPLIRRFPSRRWGPGRYKRSARKAKASTAAPNEPQPKKE</sequence>
<dbReference type="InterPro" id="IPR012677">
    <property type="entry name" value="Nucleotide-bd_a/b_plait_sf"/>
</dbReference>
<dbReference type="RefSeq" id="XP_001315624.1">
    <property type="nucleotide sequence ID" value="XM_001315589.1"/>
</dbReference>
<comment type="subcellular location">
    <subcellularLocation>
        <location evidence="1">Nucleus</location>
    </subcellularLocation>
</comment>
<accession>A2EV87</accession>
<keyword evidence="7" id="KW-1185">Reference proteome</keyword>
<dbReference type="STRING" id="5722.A2EV87"/>
<evidence type="ECO:0000256" key="4">
    <source>
        <dbReference type="SAM" id="MobiDB-lite"/>
    </source>
</evidence>
<dbReference type="Pfam" id="PF00076">
    <property type="entry name" value="RRM_1"/>
    <property type="match status" value="2"/>
</dbReference>
<gene>
    <name evidence="6" type="ORF">TVAG_043470</name>
</gene>
<name>A2EV87_TRIV3</name>
<dbReference type="SMR" id="A2EV87"/>
<protein>
    <recommendedName>
        <fullName evidence="5">RRM domain-containing protein</fullName>
    </recommendedName>
</protein>
<dbReference type="OrthoDB" id="439808at2759"/>
<dbReference type="FunCoup" id="A2EV87">
    <property type="interactions" value="536"/>
</dbReference>